<dbReference type="CDD" id="cd09917">
    <property type="entry name" value="F-box_SF"/>
    <property type="match status" value="1"/>
</dbReference>
<accession>A0AAD6TB33</accession>
<dbReference type="Proteomes" id="UP001218188">
    <property type="component" value="Unassembled WGS sequence"/>
</dbReference>
<evidence type="ECO:0000313" key="1">
    <source>
        <dbReference type="EMBL" id="KAJ7040632.1"/>
    </source>
</evidence>
<reference evidence="1" key="1">
    <citation type="submission" date="2023-03" db="EMBL/GenBank/DDBJ databases">
        <title>Massive genome expansion in bonnet fungi (Mycena s.s.) driven by repeated elements and novel gene families across ecological guilds.</title>
        <authorList>
            <consortium name="Lawrence Berkeley National Laboratory"/>
            <person name="Harder C.B."/>
            <person name="Miyauchi S."/>
            <person name="Viragh M."/>
            <person name="Kuo A."/>
            <person name="Thoen E."/>
            <person name="Andreopoulos B."/>
            <person name="Lu D."/>
            <person name="Skrede I."/>
            <person name="Drula E."/>
            <person name="Henrissat B."/>
            <person name="Morin E."/>
            <person name="Kohler A."/>
            <person name="Barry K."/>
            <person name="LaButti K."/>
            <person name="Morin E."/>
            <person name="Salamov A."/>
            <person name="Lipzen A."/>
            <person name="Mereny Z."/>
            <person name="Hegedus B."/>
            <person name="Baldrian P."/>
            <person name="Stursova M."/>
            <person name="Weitz H."/>
            <person name="Taylor A."/>
            <person name="Grigoriev I.V."/>
            <person name="Nagy L.G."/>
            <person name="Martin F."/>
            <person name="Kauserud H."/>
        </authorList>
    </citation>
    <scope>NUCLEOTIDE SEQUENCE</scope>
    <source>
        <strain evidence="1">CBHHK200</strain>
    </source>
</reference>
<protein>
    <recommendedName>
        <fullName evidence="3">F-box domain-containing protein</fullName>
    </recommendedName>
</protein>
<dbReference type="SUPFAM" id="SSF81383">
    <property type="entry name" value="F-box domain"/>
    <property type="match status" value="1"/>
</dbReference>
<evidence type="ECO:0008006" key="3">
    <source>
        <dbReference type="Google" id="ProtNLM"/>
    </source>
</evidence>
<organism evidence="1 2">
    <name type="scientific">Mycena alexandri</name>
    <dbReference type="NCBI Taxonomy" id="1745969"/>
    <lineage>
        <taxon>Eukaryota</taxon>
        <taxon>Fungi</taxon>
        <taxon>Dikarya</taxon>
        <taxon>Basidiomycota</taxon>
        <taxon>Agaricomycotina</taxon>
        <taxon>Agaricomycetes</taxon>
        <taxon>Agaricomycetidae</taxon>
        <taxon>Agaricales</taxon>
        <taxon>Marasmiineae</taxon>
        <taxon>Mycenaceae</taxon>
        <taxon>Mycena</taxon>
    </lineage>
</organism>
<evidence type="ECO:0000313" key="2">
    <source>
        <dbReference type="Proteomes" id="UP001218188"/>
    </source>
</evidence>
<gene>
    <name evidence="1" type="ORF">C8F04DRAFT_1253950</name>
</gene>
<dbReference type="AlphaFoldDB" id="A0AAD6TB33"/>
<dbReference type="InterPro" id="IPR036047">
    <property type="entry name" value="F-box-like_dom_sf"/>
</dbReference>
<keyword evidence="2" id="KW-1185">Reference proteome</keyword>
<comment type="caution">
    <text evidence="1">The sequence shown here is derived from an EMBL/GenBank/DDBJ whole genome shotgun (WGS) entry which is preliminary data.</text>
</comment>
<name>A0AAD6TB33_9AGAR</name>
<proteinExistence type="predicted"/>
<dbReference type="EMBL" id="JARJCM010000021">
    <property type="protein sequence ID" value="KAJ7040632.1"/>
    <property type="molecule type" value="Genomic_DNA"/>
</dbReference>
<sequence>MSFPSLVEQSCVCATDADLCLCPSVRCLMTGLVGAGLMNALERLSPAELFHRALSSPEGDAGGRAPISRAGAFESVPPELLDMIALQLSMRDRAALEATCRLFRAVVRMALQTSAARSLGVYSLSFIDLRFLQSSMTALVTGAALRDLIFTGEAIRWPSWASHDPTPVVPPTLDFYCSRFEAVDAATFLSHATGRVVQPATDVFDPSGALQEVYALTKPGSPDIRVFETFSDNPMDAILHLPSTSDMNVWTLDRVLVPYPRVMFAGVSLTSPDRLPLYGDLARRRAWDVVHSGMQNGFRFASQWVFQHTCSRNPSCPVTWRTTSDRGCLSLPFPTLPLTRACPEVVWKSHRVVSWTLHAAGLCRKGSPPSRTYRHHEYLAWTDEVTGLVKRRIRPP</sequence>